<proteinExistence type="predicted"/>
<dbReference type="PROSITE" id="PS51295">
    <property type="entry name" value="CRM"/>
    <property type="match status" value="1"/>
</dbReference>
<dbReference type="InterPro" id="IPR017924">
    <property type="entry name" value="RNA-binding_YhbY"/>
</dbReference>
<dbReference type="Proteomes" id="UP000324194">
    <property type="component" value="Chromosome 1"/>
</dbReference>
<dbReference type="AlphaFoldDB" id="A0A5E4PG68"/>
<dbReference type="OrthoDB" id="9797519at2"/>
<dbReference type="PANTHER" id="PTHR40065">
    <property type="entry name" value="RNA-BINDING PROTEIN YHBY"/>
    <property type="match status" value="1"/>
</dbReference>
<dbReference type="RefSeq" id="WP_148339116.1">
    <property type="nucleotide sequence ID" value="NZ_LR699119.1"/>
</dbReference>
<dbReference type="NCBIfam" id="TIGR00253">
    <property type="entry name" value="RNA_bind_YhbY"/>
    <property type="match status" value="1"/>
</dbReference>
<dbReference type="Pfam" id="PF01985">
    <property type="entry name" value="CRS1_YhbY"/>
    <property type="match status" value="1"/>
</dbReference>
<dbReference type="InterPro" id="IPR035920">
    <property type="entry name" value="YhbY-like_sf"/>
</dbReference>
<keyword evidence="1 2" id="KW-0694">RNA-binding</keyword>
<evidence type="ECO:0000313" key="4">
    <source>
        <dbReference type="EMBL" id="VVC75844.1"/>
    </source>
</evidence>
<dbReference type="EMBL" id="LR699119">
    <property type="protein sequence ID" value="VVC75844.1"/>
    <property type="molecule type" value="Genomic_DNA"/>
</dbReference>
<dbReference type="InterPro" id="IPR051925">
    <property type="entry name" value="RNA-binding_domain"/>
</dbReference>
<dbReference type="InterPro" id="IPR001890">
    <property type="entry name" value="RNA-binding_CRM"/>
</dbReference>
<dbReference type="GO" id="GO:0003723">
    <property type="term" value="F:RNA binding"/>
    <property type="evidence" value="ECO:0007669"/>
    <property type="project" value="UniProtKB-UniRule"/>
</dbReference>
<feature type="domain" description="CRM" evidence="3">
    <location>
        <begin position="1"/>
        <end position="92"/>
    </location>
</feature>
<dbReference type="PANTHER" id="PTHR40065:SF3">
    <property type="entry name" value="RNA-BINDING PROTEIN YHBY"/>
    <property type="match status" value="1"/>
</dbReference>
<keyword evidence="5" id="KW-1185">Reference proteome</keyword>
<evidence type="ECO:0000259" key="3">
    <source>
        <dbReference type="PROSITE" id="PS51295"/>
    </source>
</evidence>
<accession>A0A5E4PG68</accession>
<name>A0A5E4PG68_9COXI</name>
<organism evidence="4 5">
    <name type="scientific">Aquicella siphonis</name>
    <dbReference type="NCBI Taxonomy" id="254247"/>
    <lineage>
        <taxon>Bacteria</taxon>
        <taxon>Pseudomonadati</taxon>
        <taxon>Pseudomonadota</taxon>
        <taxon>Gammaproteobacteria</taxon>
        <taxon>Legionellales</taxon>
        <taxon>Coxiellaceae</taxon>
        <taxon>Aquicella</taxon>
    </lineage>
</organism>
<gene>
    <name evidence="4" type="ORF">AQUSIP_11410</name>
</gene>
<protein>
    <submittedName>
        <fullName evidence="4">RNA-binding protein</fullName>
    </submittedName>
</protein>
<evidence type="ECO:0000313" key="5">
    <source>
        <dbReference type="Proteomes" id="UP000324194"/>
    </source>
</evidence>
<dbReference type="KEGG" id="asip:AQUSIP_11410"/>
<evidence type="ECO:0000256" key="2">
    <source>
        <dbReference type="PROSITE-ProRule" id="PRU00626"/>
    </source>
</evidence>
<reference evidence="4 5" key="1">
    <citation type="submission" date="2019-08" db="EMBL/GenBank/DDBJ databases">
        <authorList>
            <person name="Guy L."/>
        </authorList>
    </citation>
    <scope>NUCLEOTIDE SEQUENCE [LARGE SCALE GENOMIC DNA]</scope>
    <source>
        <strain evidence="4 5">SGT-108</strain>
    </source>
</reference>
<dbReference type="SUPFAM" id="SSF75471">
    <property type="entry name" value="YhbY-like"/>
    <property type="match status" value="1"/>
</dbReference>
<dbReference type="SMART" id="SM01103">
    <property type="entry name" value="CRS1_YhbY"/>
    <property type="match status" value="1"/>
</dbReference>
<evidence type="ECO:0000256" key="1">
    <source>
        <dbReference type="ARBA" id="ARBA00022884"/>
    </source>
</evidence>
<dbReference type="Gene3D" id="3.30.110.60">
    <property type="entry name" value="YhbY-like"/>
    <property type="match status" value="1"/>
</dbReference>
<sequence length="92" mass="10311">MPLTPKTRQQLKAQAHKLKPVILLGNNGLTDAVSKEVDRALNDHELIKIRIQSSDRDLRRALFNQICAGNQAELVQVIGSIGVIYRKNPDKK</sequence>